<evidence type="ECO:0000256" key="3">
    <source>
        <dbReference type="ARBA" id="ARBA00022989"/>
    </source>
</evidence>
<dbReference type="PANTHER" id="PTHR30518:SF2">
    <property type="entry name" value="ENDOLYTIC MUREIN TRANSGLYCOSYLASE"/>
    <property type="match status" value="1"/>
</dbReference>
<dbReference type="EC" id="4.2.2.29" evidence="7"/>
<dbReference type="NCBIfam" id="TIGR00247">
    <property type="entry name" value="endolytic transglycosylase MltG"/>
    <property type="match status" value="1"/>
</dbReference>
<comment type="function">
    <text evidence="7">Functions as a peptidoglycan terminase that cleaves nascent peptidoglycan strands endolytically to terminate their elongation.</text>
</comment>
<comment type="similarity">
    <text evidence="7">Belongs to the transglycosylase MltG family.</text>
</comment>
<dbReference type="AlphaFoldDB" id="A0A2M7BEJ7"/>
<protein>
    <recommendedName>
        <fullName evidence="7">Endolytic murein transglycosylase</fullName>
        <ecNumber evidence="7">4.2.2.29</ecNumber>
    </recommendedName>
    <alternativeName>
        <fullName evidence="7">Peptidoglycan lytic transglycosylase</fullName>
    </alternativeName>
    <alternativeName>
        <fullName evidence="7">Peptidoglycan polymerization terminase</fullName>
    </alternativeName>
</protein>
<feature type="site" description="Important for catalytic activity" evidence="7">
    <location>
        <position position="198"/>
    </location>
</feature>
<reference evidence="9" key="1">
    <citation type="submission" date="2017-09" db="EMBL/GenBank/DDBJ databases">
        <title>Depth-based differentiation of microbial function through sediment-hosted aquifers and enrichment of novel symbionts in the deep terrestrial subsurface.</title>
        <authorList>
            <person name="Probst A.J."/>
            <person name="Ladd B."/>
            <person name="Jarett J.K."/>
            <person name="Geller-Mcgrath D.E."/>
            <person name="Sieber C.M.K."/>
            <person name="Emerson J.B."/>
            <person name="Anantharaman K."/>
            <person name="Thomas B.C."/>
            <person name="Malmstrom R."/>
            <person name="Stieglmeier M."/>
            <person name="Klingl A."/>
            <person name="Woyke T."/>
            <person name="Ryan C.M."/>
            <person name="Banfield J.F."/>
        </authorList>
    </citation>
    <scope>NUCLEOTIDE SEQUENCE [LARGE SCALE GENOMIC DNA]</scope>
</reference>
<dbReference type="HAMAP" id="MF_02065">
    <property type="entry name" value="MltG"/>
    <property type="match status" value="1"/>
</dbReference>
<dbReference type="Gene3D" id="3.30.1490.480">
    <property type="entry name" value="Endolytic murein transglycosylase"/>
    <property type="match status" value="1"/>
</dbReference>
<comment type="catalytic activity">
    <reaction evidence="7">
        <text>a peptidoglycan chain = a peptidoglycan chain with N-acetyl-1,6-anhydromuramyl-[peptide] at the reducing end + a peptidoglycan chain with N-acetylglucosamine at the non-reducing end.</text>
        <dbReference type="EC" id="4.2.2.29"/>
    </reaction>
</comment>
<gene>
    <name evidence="7" type="primary">mltG</name>
    <name evidence="8" type="ORF">COS54_00865</name>
</gene>
<dbReference type="Proteomes" id="UP000229631">
    <property type="component" value="Unassembled WGS sequence"/>
</dbReference>
<evidence type="ECO:0000313" key="9">
    <source>
        <dbReference type="Proteomes" id="UP000229631"/>
    </source>
</evidence>
<accession>A0A2M7BEJ7</accession>
<sequence>MKLIKFIPFFLLVIFIFILFREFSGPQKNGENERLVVGLEDSPEDVINNLKAKGFVKNIFIFKTILTLKNWQNKIDPGAYQISKGMNVFKLAQTLIAGPYQKWVIILPGKRKEQVALIVQKALNWPFSTARNFADIAEEGYLYPDTYLIDIDANPQQVVQKLMTNFNEKFDAGLQKELLGQDIRNDTAIKIASLIERESGGNSDKPIIAGIIWNRLLKGMKLEIDATVQYAIASEKLTDTGLQSLEDFNFWPILGPGLVRTVDSSYNTYLNDGLPPGPICSPGLSSIKAVANSTETDALYYLHSADKQIHTAKTYKEHQENILKYLQ</sequence>
<keyword evidence="3 7" id="KW-1133">Transmembrane helix</keyword>
<keyword evidence="5 7" id="KW-0456">Lyase</keyword>
<evidence type="ECO:0000256" key="1">
    <source>
        <dbReference type="ARBA" id="ARBA00022475"/>
    </source>
</evidence>
<evidence type="ECO:0000256" key="7">
    <source>
        <dbReference type="HAMAP-Rule" id="MF_02065"/>
    </source>
</evidence>
<dbReference type="GO" id="GO:0071555">
    <property type="term" value="P:cell wall organization"/>
    <property type="evidence" value="ECO:0007669"/>
    <property type="project" value="UniProtKB-KW"/>
</dbReference>
<dbReference type="PANTHER" id="PTHR30518">
    <property type="entry name" value="ENDOLYTIC MUREIN TRANSGLYCOSYLASE"/>
    <property type="match status" value="1"/>
</dbReference>
<dbReference type="Pfam" id="PF02618">
    <property type="entry name" value="YceG"/>
    <property type="match status" value="1"/>
</dbReference>
<keyword evidence="6 7" id="KW-0961">Cell wall biogenesis/degradation</keyword>
<evidence type="ECO:0000256" key="6">
    <source>
        <dbReference type="ARBA" id="ARBA00023316"/>
    </source>
</evidence>
<keyword evidence="1 7" id="KW-1003">Cell membrane</keyword>
<keyword evidence="4 7" id="KW-0472">Membrane</keyword>
<proteinExistence type="inferred from homology"/>
<evidence type="ECO:0000313" key="8">
    <source>
        <dbReference type="EMBL" id="PIV01535.1"/>
    </source>
</evidence>
<evidence type="ECO:0000256" key="4">
    <source>
        <dbReference type="ARBA" id="ARBA00023136"/>
    </source>
</evidence>
<dbReference type="GO" id="GO:0009252">
    <property type="term" value="P:peptidoglycan biosynthetic process"/>
    <property type="evidence" value="ECO:0007669"/>
    <property type="project" value="UniProtKB-UniRule"/>
</dbReference>
<name>A0A2M7BEJ7_9BACT</name>
<dbReference type="GO" id="GO:0005886">
    <property type="term" value="C:plasma membrane"/>
    <property type="evidence" value="ECO:0007669"/>
    <property type="project" value="UniProtKB-UniRule"/>
</dbReference>
<evidence type="ECO:0000256" key="2">
    <source>
        <dbReference type="ARBA" id="ARBA00022692"/>
    </source>
</evidence>
<keyword evidence="2 7" id="KW-0812">Transmembrane</keyword>
<dbReference type="EMBL" id="PEVC01000019">
    <property type="protein sequence ID" value="PIV01535.1"/>
    <property type="molecule type" value="Genomic_DNA"/>
</dbReference>
<dbReference type="InterPro" id="IPR003770">
    <property type="entry name" value="MLTG-like"/>
</dbReference>
<dbReference type="GO" id="GO:0008932">
    <property type="term" value="F:lytic endotransglycosylase activity"/>
    <property type="evidence" value="ECO:0007669"/>
    <property type="project" value="UniProtKB-UniRule"/>
</dbReference>
<comment type="caution">
    <text evidence="8">The sequence shown here is derived from an EMBL/GenBank/DDBJ whole genome shotgun (WGS) entry which is preliminary data.</text>
</comment>
<evidence type="ECO:0000256" key="5">
    <source>
        <dbReference type="ARBA" id="ARBA00023239"/>
    </source>
</evidence>
<organism evidence="8 9">
    <name type="scientific">Candidatus Shapirobacteria bacterium CG03_land_8_20_14_0_80_39_12</name>
    <dbReference type="NCBI Taxonomy" id="1974879"/>
    <lineage>
        <taxon>Bacteria</taxon>
        <taxon>Candidatus Shapironibacteriota</taxon>
    </lineage>
</organism>